<proteinExistence type="inferred from homology"/>
<feature type="binding site" evidence="7">
    <location>
        <position position="109"/>
    </location>
    <ligand>
        <name>S-adenosyl-L-methionine</name>
        <dbReference type="ChEBI" id="CHEBI:59789"/>
    </ligand>
</feature>
<protein>
    <recommendedName>
        <fullName evidence="7">tRNA (guanine-N(7)-)-methyltransferase</fullName>
        <ecNumber evidence="7">2.1.1.33</ecNumber>
    </recommendedName>
    <alternativeName>
        <fullName evidence="7">tRNA (guanine(46)-N(7))-methyltransferase</fullName>
    </alternativeName>
    <alternativeName>
        <fullName evidence="7">tRNA(m7G46)-methyltransferase</fullName>
    </alternativeName>
</protein>
<name>A0ABZ2RRS5_9BACT</name>
<dbReference type="NCBIfam" id="TIGR00091">
    <property type="entry name" value="tRNA (guanosine(46)-N7)-methyltransferase TrmB"/>
    <property type="match status" value="1"/>
</dbReference>
<dbReference type="PROSITE" id="PS51625">
    <property type="entry name" value="SAM_MT_TRMB"/>
    <property type="match status" value="1"/>
</dbReference>
<evidence type="ECO:0000256" key="4">
    <source>
        <dbReference type="ARBA" id="ARBA00022679"/>
    </source>
</evidence>
<feature type="binding site" evidence="7">
    <location>
        <position position="61"/>
    </location>
    <ligand>
        <name>S-adenosyl-L-methionine</name>
        <dbReference type="ChEBI" id="CHEBI:59789"/>
    </ligand>
</feature>
<comment type="pathway">
    <text evidence="7">tRNA modification; N(7)-methylguanine-tRNA biosynthesis.</text>
</comment>
<evidence type="ECO:0000313" key="8">
    <source>
        <dbReference type="EMBL" id="WXL29110.1"/>
    </source>
</evidence>
<keyword evidence="4 7" id="KW-0808">Transferase</keyword>
<evidence type="ECO:0000256" key="5">
    <source>
        <dbReference type="ARBA" id="ARBA00022691"/>
    </source>
</evidence>
<organism evidence="8 9">
    <name type="scientific">Mycoplasmopsis felifaucium</name>
    <dbReference type="NCBI Taxonomy" id="35768"/>
    <lineage>
        <taxon>Bacteria</taxon>
        <taxon>Bacillati</taxon>
        <taxon>Mycoplasmatota</taxon>
        <taxon>Mycoplasmoidales</taxon>
        <taxon>Metamycoplasmataceae</taxon>
        <taxon>Mycoplasmopsis</taxon>
    </lineage>
</organism>
<dbReference type="InterPro" id="IPR003358">
    <property type="entry name" value="tRNA_(Gua-N-7)_MeTrfase_Trmb"/>
</dbReference>
<accession>A0ABZ2RRS5</accession>
<dbReference type="HAMAP" id="MF_01057">
    <property type="entry name" value="tRNA_methyltr_TrmB"/>
    <property type="match status" value="1"/>
</dbReference>
<keyword evidence="6 7" id="KW-0819">tRNA processing</keyword>
<dbReference type="Gene3D" id="3.40.50.150">
    <property type="entry name" value="Vaccinia Virus protein VP39"/>
    <property type="match status" value="1"/>
</dbReference>
<evidence type="ECO:0000256" key="2">
    <source>
        <dbReference type="ARBA" id="ARBA00003015"/>
    </source>
</evidence>
<comment type="catalytic activity">
    <reaction evidence="1 7">
        <text>guanosine(46) in tRNA + S-adenosyl-L-methionine = N(7)-methylguanosine(46) in tRNA + S-adenosyl-L-homocysteine</text>
        <dbReference type="Rhea" id="RHEA:42708"/>
        <dbReference type="Rhea" id="RHEA-COMP:10188"/>
        <dbReference type="Rhea" id="RHEA-COMP:10189"/>
        <dbReference type="ChEBI" id="CHEBI:57856"/>
        <dbReference type="ChEBI" id="CHEBI:59789"/>
        <dbReference type="ChEBI" id="CHEBI:74269"/>
        <dbReference type="ChEBI" id="CHEBI:74480"/>
        <dbReference type="EC" id="2.1.1.33"/>
    </reaction>
</comment>
<keyword evidence="9" id="KW-1185">Reference proteome</keyword>
<feature type="binding site" evidence="7">
    <location>
        <position position="113"/>
    </location>
    <ligand>
        <name>substrate</name>
    </ligand>
</feature>
<dbReference type="Proteomes" id="UP001477443">
    <property type="component" value="Chromosome"/>
</dbReference>
<sequence length="207" mass="23953">MRLRNDNKANEKLELSNLLIKQGNTKVKLNETDVIEIGMGKGEMITKLANINPEIHYYGLEKYATVAAKAAKRAINLELKNFNILLEDATNINELFEGQCNTIWLTFSDPWPKAKHEKRRLTFKTFLEKYQNILTEDGLLKFKSDNDKLYAFTLESLNENGWKIVDFGTDLHKSIYNADNQTTGYEEKWSSLGKNINFIWAKKPENK</sequence>
<dbReference type="EMBL" id="CP148067">
    <property type="protein sequence ID" value="WXL29110.1"/>
    <property type="molecule type" value="Genomic_DNA"/>
</dbReference>
<feature type="binding site" evidence="7">
    <location>
        <position position="145"/>
    </location>
    <ligand>
        <name>substrate</name>
    </ligand>
</feature>
<dbReference type="Pfam" id="PF02390">
    <property type="entry name" value="Methyltransf_4"/>
    <property type="match status" value="1"/>
</dbReference>
<evidence type="ECO:0000256" key="1">
    <source>
        <dbReference type="ARBA" id="ARBA00000142"/>
    </source>
</evidence>
<keyword evidence="5 7" id="KW-0949">S-adenosyl-L-methionine</keyword>
<reference evidence="8" key="1">
    <citation type="submission" date="2024-03" db="EMBL/GenBank/DDBJ databases">
        <title>Complete genome sequence of Mycoplasma felifaucium Z921 isolated from the trachea of a cheetah.</title>
        <authorList>
            <person name="Spergser J."/>
        </authorList>
    </citation>
    <scope>NUCLEOTIDE SEQUENCE [LARGE SCALE GENOMIC DNA]</scope>
    <source>
        <strain evidence="8">Z921</strain>
    </source>
</reference>
<dbReference type="InterPro" id="IPR055361">
    <property type="entry name" value="tRNA_methyltr_TrmB_bact"/>
</dbReference>
<feature type="binding site" evidence="7">
    <location>
        <position position="36"/>
    </location>
    <ligand>
        <name>S-adenosyl-L-methionine</name>
        <dbReference type="ChEBI" id="CHEBI:59789"/>
    </ligand>
</feature>
<dbReference type="PANTHER" id="PTHR23417:SF14">
    <property type="entry name" value="PENTACOTRIPEPTIDE-REPEAT REGION OF PRORP DOMAIN-CONTAINING PROTEIN"/>
    <property type="match status" value="1"/>
</dbReference>
<gene>
    <name evidence="7 8" type="primary">trmB</name>
    <name evidence="8" type="ORF">WG617_00430</name>
</gene>
<feature type="binding site" evidence="7">
    <location>
        <position position="88"/>
    </location>
    <ligand>
        <name>S-adenosyl-L-methionine</name>
        <dbReference type="ChEBI" id="CHEBI:59789"/>
    </ligand>
</feature>
<keyword evidence="3 7" id="KW-0489">Methyltransferase</keyword>
<comment type="function">
    <text evidence="2 7">Catalyzes the formation of N(7)-methylguanine at position 46 (m7G46) in tRNA.</text>
</comment>
<dbReference type="PANTHER" id="PTHR23417">
    <property type="entry name" value="3-DEOXY-D-MANNO-OCTULOSONIC-ACID TRANSFERASE/TRNA GUANINE-N 7 - -METHYLTRANSFERASE"/>
    <property type="match status" value="1"/>
</dbReference>
<evidence type="ECO:0000313" key="9">
    <source>
        <dbReference type="Proteomes" id="UP001477443"/>
    </source>
</evidence>
<feature type="region of interest" description="Interaction with RNA" evidence="7">
    <location>
        <begin position="115"/>
        <end position="120"/>
    </location>
</feature>
<comment type="similarity">
    <text evidence="7">Belongs to the class I-like SAM-binding methyltransferase superfamily. TrmB family.</text>
</comment>
<dbReference type="CDD" id="cd02440">
    <property type="entry name" value="AdoMet_MTases"/>
    <property type="match status" value="1"/>
</dbReference>
<dbReference type="SUPFAM" id="SSF53335">
    <property type="entry name" value="S-adenosyl-L-methionine-dependent methyltransferases"/>
    <property type="match status" value="1"/>
</dbReference>
<dbReference type="GO" id="GO:0008176">
    <property type="term" value="F:tRNA (guanine(46)-N7)-methyltransferase activity"/>
    <property type="evidence" value="ECO:0007669"/>
    <property type="project" value="UniProtKB-EC"/>
</dbReference>
<dbReference type="EC" id="2.1.1.33" evidence="7"/>
<dbReference type="NCBIfam" id="NF001080">
    <property type="entry name" value="PRK00121.2-2"/>
    <property type="match status" value="1"/>
</dbReference>
<evidence type="ECO:0000256" key="3">
    <source>
        <dbReference type="ARBA" id="ARBA00022603"/>
    </source>
</evidence>
<dbReference type="RefSeq" id="WP_338822709.1">
    <property type="nucleotide sequence ID" value="NZ_CP148067.1"/>
</dbReference>
<dbReference type="InterPro" id="IPR029063">
    <property type="entry name" value="SAM-dependent_MTases_sf"/>
</dbReference>
<feature type="binding site" evidence="7">
    <location>
        <begin position="183"/>
        <end position="186"/>
    </location>
    <ligand>
        <name>substrate</name>
    </ligand>
</feature>
<evidence type="ECO:0000256" key="7">
    <source>
        <dbReference type="HAMAP-Rule" id="MF_01057"/>
    </source>
</evidence>
<evidence type="ECO:0000256" key="6">
    <source>
        <dbReference type="ARBA" id="ARBA00022694"/>
    </source>
</evidence>